<comment type="caution">
    <text evidence="15">The sequence shown here is derived from an EMBL/GenBank/DDBJ whole genome shotgun (WGS) entry which is preliminary data.</text>
</comment>
<sequence>MARCTPKCEKTVQAFLCRNLNVKSATLPNATSSRRIRLQDDLVTGLNFSVRERFVPGTTLKASIAIVELIREGLGVFKMKSRSNTKTTSFSGSAAIEERSGISCPTTDIPTRLIVEEGRECAGALGQKLRVSPSGSDLALSNDVDPRPSLAACEEVYVGPMRSHYNVLFFTVKTSILKHGRWSDEQNVRETKRGRRGRKCFQSIEAEKTAFTRRHSPRPLSAISTSPSARPFFDGLGKELHHSWSSYSDLASGLPLVGLAGLLSFSDFFRLLEV</sequence>
<evidence type="ECO:0000256" key="12">
    <source>
        <dbReference type="ARBA" id="ARBA00023128"/>
    </source>
</evidence>
<keyword evidence="13" id="KW-0472">Membrane</keyword>
<evidence type="ECO:0000313" key="16">
    <source>
        <dbReference type="Proteomes" id="UP000734854"/>
    </source>
</evidence>
<evidence type="ECO:0000256" key="4">
    <source>
        <dbReference type="ARBA" id="ARBA00011648"/>
    </source>
</evidence>
<dbReference type="InterPro" id="IPR044988">
    <property type="entry name" value="MI25_plants"/>
</dbReference>
<evidence type="ECO:0000256" key="7">
    <source>
        <dbReference type="ARBA" id="ARBA00022547"/>
    </source>
</evidence>
<comment type="function">
    <text evidence="1">This is one of the chains of the nonenzymatic component (CF(0) subunit) of the mitochondrial ATPase complex.</text>
</comment>
<name>A0A8J5ENK8_ZINOF</name>
<evidence type="ECO:0000256" key="14">
    <source>
        <dbReference type="ARBA" id="ARBA00023310"/>
    </source>
</evidence>
<evidence type="ECO:0000256" key="2">
    <source>
        <dbReference type="ARBA" id="ARBA00004304"/>
    </source>
</evidence>
<dbReference type="PANTHER" id="PTHR37774">
    <property type="entry name" value="ATP SYNTHASE PROTEIN MI25-RELATED"/>
    <property type="match status" value="1"/>
</dbReference>
<dbReference type="InterPro" id="IPR008688">
    <property type="entry name" value="ATP_synth_Bsub_B/MI25"/>
</dbReference>
<evidence type="ECO:0000256" key="6">
    <source>
        <dbReference type="ARBA" id="ARBA00022448"/>
    </source>
</evidence>
<dbReference type="Pfam" id="PF05405">
    <property type="entry name" value="Mt_ATP-synt_B"/>
    <property type="match status" value="1"/>
</dbReference>
<comment type="similarity">
    <text evidence="3">Belongs to the ATPase protein MI25 family.</text>
</comment>
<keyword evidence="8" id="KW-0812">Transmembrane</keyword>
<dbReference type="GO" id="GO:0015078">
    <property type="term" value="F:proton transmembrane transporter activity"/>
    <property type="evidence" value="ECO:0007669"/>
    <property type="project" value="InterPro"/>
</dbReference>
<keyword evidence="9" id="KW-0375">Hydrogen ion transport</keyword>
<dbReference type="PANTHER" id="PTHR37774:SF4">
    <property type="entry name" value="ATP SYNTHASE PROTEIN MI25"/>
    <property type="match status" value="1"/>
</dbReference>
<comment type="subcellular location">
    <subcellularLocation>
        <location evidence="2">Mitochondrion membrane</location>
        <topology evidence="2">Single-pass membrane protein</topology>
    </subcellularLocation>
</comment>
<keyword evidence="7" id="KW-0138">CF(0)</keyword>
<keyword evidence="14" id="KW-0066">ATP synthesis</keyword>
<evidence type="ECO:0000256" key="9">
    <source>
        <dbReference type="ARBA" id="ARBA00022781"/>
    </source>
</evidence>
<keyword evidence="11" id="KW-0406">Ion transport</keyword>
<evidence type="ECO:0000256" key="13">
    <source>
        <dbReference type="ARBA" id="ARBA00023136"/>
    </source>
</evidence>
<evidence type="ECO:0000256" key="8">
    <source>
        <dbReference type="ARBA" id="ARBA00022692"/>
    </source>
</evidence>
<evidence type="ECO:0000313" key="15">
    <source>
        <dbReference type="EMBL" id="KAG6467791.1"/>
    </source>
</evidence>
<protein>
    <recommendedName>
        <fullName evidence="5">ATP synthase protein MI25</fullName>
    </recommendedName>
</protein>
<keyword evidence="6" id="KW-0813">Transport</keyword>
<dbReference type="Proteomes" id="UP000734854">
    <property type="component" value="Unassembled WGS sequence"/>
</dbReference>
<reference evidence="15 16" key="1">
    <citation type="submission" date="2020-08" db="EMBL/GenBank/DDBJ databases">
        <title>Plant Genome Project.</title>
        <authorList>
            <person name="Zhang R.-G."/>
        </authorList>
    </citation>
    <scope>NUCLEOTIDE SEQUENCE [LARGE SCALE GENOMIC DNA]</scope>
    <source>
        <tissue evidence="15">Rhizome</tissue>
    </source>
</reference>
<dbReference type="GO" id="GO:0015986">
    <property type="term" value="P:proton motive force-driven ATP synthesis"/>
    <property type="evidence" value="ECO:0007669"/>
    <property type="project" value="InterPro"/>
</dbReference>
<dbReference type="AlphaFoldDB" id="A0A8J5ENK8"/>
<dbReference type="GO" id="GO:0045259">
    <property type="term" value="C:proton-transporting ATP synthase complex"/>
    <property type="evidence" value="ECO:0007669"/>
    <property type="project" value="UniProtKB-KW"/>
</dbReference>
<evidence type="ECO:0000256" key="11">
    <source>
        <dbReference type="ARBA" id="ARBA00023065"/>
    </source>
</evidence>
<evidence type="ECO:0000256" key="1">
    <source>
        <dbReference type="ARBA" id="ARBA00003096"/>
    </source>
</evidence>
<organism evidence="15 16">
    <name type="scientific">Zingiber officinale</name>
    <name type="common">Ginger</name>
    <name type="synonym">Amomum zingiber</name>
    <dbReference type="NCBI Taxonomy" id="94328"/>
    <lineage>
        <taxon>Eukaryota</taxon>
        <taxon>Viridiplantae</taxon>
        <taxon>Streptophyta</taxon>
        <taxon>Embryophyta</taxon>
        <taxon>Tracheophyta</taxon>
        <taxon>Spermatophyta</taxon>
        <taxon>Magnoliopsida</taxon>
        <taxon>Liliopsida</taxon>
        <taxon>Zingiberales</taxon>
        <taxon>Zingiberaceae</taxon>
        <taxon>Zingiber</taxon>
    </lineage>
</organism>
<geneLocation type="mitochondrion" evidence="15"/>
<proteinExistence type="inferred from homology"/>
<evidence type="ECO:0000256" key="3">
    <source>
        <dbReference type="ARBA" id="ARBA00009281"/>
    </source>
</evidence>
<keyword evidence="12 15" id="KW-0496">Mitochondrion</keyword>
<evidence type="ECO:0000256" key="5">
    <source>
        <dbReference type="ARBA" id="ARBA00017388"/>
    </source>
</evidence>
<evidence type="ECO:0000256" key="10">
    <source>
        <dbReference type="ARBA" id="ARBA00022989"/>
    </source>
</evidence>
<comment type="subunit">
    <text evidence="4">F-type ATPases have 2 components, CF(1) - the catalytic core - and CF(0) - the membrane proton channel. CF(1) has five subunits: alpha(3), beta(3), gamma(1), delta(1), epsilon(1). CF(0) has three main subunits: a, b and c.</text>
</comment>
<keyword evidence="10" id="KW-1133">Transmembrane helix</keyword>
<keyword evidence="16" id="KW-1185">Reference proteome</keyword>
<dbReference type="GO" id="GO:0031966">
    <property type="term" value="C:mitochondrial membrane"/>
    <property type="evidence" value="ECO:0007669"/>
    <property type="project" value="UniProtKB-SubCell"/>
</dbReference>
<dbReference type="EMBL" id="JACMSC010000023">
    <property type="protein sequence ID" value="KAG6467791.1"/>
    <property type="molecule type" value="Genomic_DNA"/>
</dbReference>
<accession>A0A8J5ENK8</accession>
<gene>
    <name evidence="15" type="ORF">ZIOFF_074302</name>
</gene>